<evidence type="ECO:0000313" key="5">
    <source>
        <dbReference type="EMBL" id="QJW95654.1"/>
    </source>
</evidence>
<dbReference type="Pfam" id="PF13414">
    <property type="entry name" value="TPR_11"/>
    <property type="match status" value="1"/>
</dbReference>
<keyword evidence="2 3" id="KW-0802">TPR repeat</keyword>
<evidence type="ECO:0000256" key="3">
    <source>
        <dbReference type="PROSITE-ProRule" id="PRU00339"/>
    </source>
</evidence>
<dbReference type="AlphaFoldDB" id="A0A6M5YQ80"/>
<evidence type="ECO:0000256" key="1">
    <source>
        <dbReference type="ARBA" id="ARBA00022737"/>
    </source>
</evidence>
<dbReference type="InterPro" id="IPR019734">
    <property type="entry name" value="TPR_rpt"/>
</dbReference>
<dbReference type="Proteomes" id="UP000503447">
    <property type="component" value="Chromosome"/>
</dbReference>
<dbReference type="PROSITE" id="PS50293">
    <property type="entry name" value="TPR_REGION"/>
    <property type="match status" value="1"/>
</dbReference>
<feature type="repeat" description="TPR" evidence="3">
    <location>
        <begin position="27"/>
        <end position="60"/>
    </location>
</feature>
<dbReference type="PROSITE" id="PS50005">
    <property type="entry name" value="TPR"/>
    <property type="match status" value="1"/>
</dbReference>
<keyword evidence="6" id="KW-1185">Reference proteome</keyword>
<accession>A0A6M5YQ80</accession>
<dbReference type="RefSeq" id="WP_171471400.1">
    <property type="nucleotide sequence ID" value="NZ_CP053452.2"/>
</dbReference>
<gene>
    <name evidence="5" type="ORF">FTUN_3208</name>
</gene>
<keyword evidence="4" id="KW-0732">Signal</keyword>
<organism evidence="5 6">
    <name type="scientific">Frigoriglobus tundricola</name>
    <dbReference type="NCBI Taxonomy" id="2774151"/>
    <lineage>
        <taxon>Bacteria</taxon>
        <taxon>Pseudomonadati</taxon>
        <taxon>Planctomycetota</taxon>
        <taxon>Planctomycetia</taxon>
        <taxon>Gemmatales</taxon>
        <taxon>Gemmataceae</taxon>
        <taxon>Frigoriglobus</taxon>
    </lineage>
</organism>
<evidence type="ECO:0000256" key="4">
    <source>
        <dbReference type="SAM" id="SignalP"/>
    </source>
</evidence>
<sequence>MYRRLCYALAMVAWAFSPITAEEPKTVAEFNSRGLVWQEKGEFDKAIKDYDEVIRLDPKSASGFLGRGNAWFQKGEFDKADKDFAEAKRLRELKE</sequence>
<dbReference type="SUPFAM" id="SSF48452">
    <property type="entry name" value="TPR-like"/>
    <property type="match status" value="1"/>
</dbReference>
<keyword evidence="1" id="KW-0677">Repeat</keyword>
<feature type="chain" id="PRO_5026821388" evidence="4">
    <location>
        <begin position="22"/>
        <end position="95"/>
    </location>
</feature>
<name>A0A6M5YQ80_9BACT</name>
<dbReference type="PANTHER" id="PTHR44858:SF1">
    <property type="entry name" value="UDP-N-ACETYLGLUCOSAMINE--PEPTIDE N-ACETYLGLUCOSAMINYLTRANSFERASE SPINDLY-RELATED"/>
    <property type="match status" value="1"/>
</dbReference>
<dbReference type="Gene3D" id="1.25.40.10">
    <property type="entry name" value="Tetratricopeptide repeat domain"/>
    <property type="match status" value="1"/>
</dbReference>
<dbReference type="EMBL" id="CP053452">
    <property type="protein sequence ID" value="QJW95654.1"/>
    <property type="molecule type" value="Genomic_DNA"/>
</dbReference>
<evidence type="ECO:0000256" key="2">
    <source>
        <dbReference type="ARBA" id="ARBA00022803"/>
    </source>
</evidence>
<proteinExistence type="predicted"/>
<dbReference type="InterPro" id="IPR011990">
    <property type="entry name" value="TPR-like_helical_dom_sf"/>
</dbReference>
<dbReference type="PANTHER" id="PTHR44858">
    <property type="entry name" value="TETRATRICOPEPTIDE REPEAT PROTEIN 6"/>
    <property type="match status" value="1"/>
</dbReference>
<dbReference type="SMART" id="SM00028">
    <property type="entry name" value="TPR"/>
    <property type="match status" value="2"/>
</dbReference>
<feature type="signal peptide" evidence="4">
    <location>
        <begin position="1"/>
        <end position="21"/>
    </location>
</feature>
<evidence type="ECO:0000313" key="6">
    <source>
        <dbReference type="Proteomes" id="UP000503447"/>
    </source>
</evidence>
<reference evidence="6" key="1">
    <citation type="submission" date="2020-05" db="EMBL/GenBank/DDBJ databases">
        <title>Frigoriglobus tundricola gen. nov., sp. nov., a psychrotolerant cellulolytic planctomycete of the family Gemmataceae with two divergent copies of 16S rRNA gene.</title>
        <authorList>
            <person name="Kulichevskaya I.S."/>
            <person name="Ivanova A.A."/>
            <person name="Naumoff D.G."/>
            <person name="Beletsky A.V."/>
            <person name="Rijpstra W.I.C."/>
            <person name="Sinninghe Damste J.S."/>
            <person name="Mardanov A.V."/>
            <person name="Ravin N.V."/>
            <person name="Dedysh S.N."/>
        </authorList>
    </citation>
    <scope>NUCLEOTIDE SEQUENCE [LARGE SCALE GENOMIC DNA]</scope>
    <source>
        <strain evidence="6">PL17</strain>
    </source>
</reference>
<dbReference type="InterPro" id="IPR050498">
    <property type="entry name" value="Ycf3"/>
</dbReference>
<dbReference type="GO" id="GO:0046813">
    <property type="term" value="P:receptor-mediated virion attachment to host cell"/>
    <property type="evidence" value="ECO:0007669"/>
    <property type="project" value="TreeGrafter"/>
</dbReference>
<dbReference type="GO" id="GO:0009279">
    <property type="term" value="C:cell outer membrane"/>
    <property type="evidence" value="ECO:0007669"/>
    <property type="project" value="TreeGrafter"/>
</dbReference>
<dbReference type="KEGG" id="ftj:FTUN_3208"/>
<protein>
    <submittedName>
        <fullName evidence="5">Uncharacterized protein</fullName>
    </submittedName>
</protein>